<evidence type="ECO:0000256" key="12">
    <source>
        <dbReference type="SAM" id="MobiDB-lite"/>
    </source>
</evidence>
<proteinExistence type="inferred from homology"/>
<protein>
    <recommendedName>
        <fullName evidence="2">Abasic site processing protein HMCES</fullName>
    </recommendedName>
    <alternativeName>
        <fullName evidence="9">Embryonic stem cell-specific 5-hydroxymethylcytosine-binding protein</fullName>
    </alternativeName>
    <alternativeName>
        <fullName evidence="10">Peptidase HMCES</fullName>
    </alternativeName>
    <alternativeName>
        <fullName evidence="11">SRAP domain-containing protein 1</fullName>
    </alternativeName>
</protein>
<keyword evidence="3" id="KW-0645">Protease</keyword>
<keyword evidence="15" id="KW-1185">Reference proteome</keyword>
<dbReference type="PANTHER" id="PTHR13604">
    <property type="entry name" value="DC12-RELATED"/>
    <property type="match status" value="1"/>
</dbReference>
<reference evidence="14 15" key="1">
    <citation type="journal article" date="2017" name="PLoS Biol.">
        <title>The sea cucumber genome provides insights into morphological evolution and visceral regeneration.</title>
        <authorList>
            <person name="Zhang X."/>
            <person name="Sun L."/>
            <person name="Yuan J."/>
            <person name="Sun Y."/>
            <person name="Gao Y."/>
            <person name="Zhang L."/>
            <person name="Li S."/>
            <person name="Dai H."/>
            <person name="Hamel J.F."/>
            <person name="Liu C."/>
            <person name="Yu Y."/>
            <person name="Liu S."/>
            <person name="Lin W."/>
            <person name="Guo K."/>
            <person name="Jin S."/>
            <person name="Xu P."/>
            <person name="Storey K.B."/>
            <person name="Huan P."/>
            <person name="Zhang T."/>
            <person name="Zhou Y."/>
            <person name="Zhang J."/>
            <person name="Lin C."/>
            <person name="Li X."/>
            <person name="Xing L."/>
            <person name="Huo D."/>
            <person name="Sun M."/>
            <person name="Wang L."/>
            <person name="Mercier A."/>
            <person name="Li F."/>
            <person name="Yang H."/>
            <person name="Xiang J."/>
        </authorList>
    </citation>
    <scope>NUCLEOTIDE SEQUENCE [LARGE SCALE GENOMIC DNA]</scope>
    <source>
        <strain evidence="14">Shaxun</strain>
        <tissue evidence="14">Muscle</tissue>
    </source>
</reference>
<dbReference type="EMBL" id="MRZV01001802">
    <property type="protein sequence ID" value="PIK35839.1"/>
    <property type="molecule type" value="Genomic_DNA"/>
</dbReference>
<evidence type="ECO:0000256" key="4">
    <source>
        <dbReference type="ARBA" id="ARBA00022763"/>
    </source>
</evidence>
<dbReference type="OrthoDB" id="2111841at2759"/>
<evidence type="ECO:0000256" key="13">
    <source>
        <dbReference type="SAM" id="SignalP"/>
    </source>
</evidence>
<evidence type="ECO:0000256" key="6">
    <source>
        <dbReference type="ARBA" id="ARBA00023124"/>
    </source>
</evidence>
<name>A0A2G8JJF2_STIJA</name>
<evidence type="ECO:0000256" key="1">
    <source>
        <dbReference type="ARBA" id="ARBA00008136"/>
    </source>
</evidence>
<keyword evidence="4" id="KW-0227">DNA damage</keyword>
<dbReference type="PANTHER" id="PTHR13604:SF0">
    <property type="entry name" value="ABASIC SITE PROCESSING PROTEIN HMCES"/>
    <property type="match status" value="1"/>
</dbReference>
<comment type="similarity">
    <text evidence="1">Belongs to the SOS response-associated peptidase family.</text>
</comment>
<evidence type="ECO:0000313" key="14">
    <source>
        <dbReference type="EMBL" id="PIK35839.1"/>
    </source>
</evidence>
<dbReference type="STRING" id="307972.A0A2G8JJF2"/>
<feature type="region of interest" description="Disordered" evidence="12">
    <location>
        <begin position="27"/>
        <end position="66"/>
    </location>
</feature>
<dbReference type="GO" id="GO:0016829">
    <property type="term" value="F:lyase activity"/>
    <property type="evidence" value="ECO:0007669"/>
    <property type="project" value="UniProtKB-KW"/>
</dbReference>
<feature type="signal peptide" evidence="13">
    <location>
        <begin position="1"/>
        <end position="18"/>
    </location>
</feature>
<dbReference type="Proteomes" id="UP000230750">
    <property type="component" value="Unassembled WGS sequence"/>
</dbReference>
<dbReference type="InterPro" id="IPR003738">
    <property type="entry name" value="SRAP"/>
</dbReference>
<evidence type="ECO:0000256" key="3">
    <source>
        <dbReference type="ARBA" id="ARBA00022670"/>
    </source>
</evidence>
<organism evidence="14 15">
    <name type="scientific">Stichopus japonicus</name>
    <name type="common">Sea cucumber</name>
    <dbReference type="NCBI Taxonomy" id="307972"/>
    <lineage>
        <taxon>Eukaryota</taxon>
        <taxon>Metazoa</taxon>
        <taxon>Echinodermata</taxon>
        <taxon>Eleutherozoa</taxon>
        <taxon>Echinozoa</taxon>
        <taxon>Holothuroidea</taxon>
        <taxon>Aspidochirotacea</taxon>
        <taxon>Aspidochirotida</taxon>
        <taxon>Stichopodidae</taxon>
        <taxon>Apostichopus</taxon>
    </lineage>
</organism>
<keyword evidence="8" id="KW-0456">Lyase</keyword>
<comment type="caution">
    <text evidence="14">The sequence shown here is derived from an EMBL/GenBank/DDBJ whole genome shotgun (WGS) entry which is preliminary data.</text>
</comment>
<evidence type="ECO:0000256" key="9">
    <source>
        <dbReference type="ARBA" id="ARBA00030390"/>
    </source>
</evidence>
<dbReference type="GO" id="GO:0006508">
    <property type="term" value="P:proteolysis"/>
    <property type="evidence" value="ECO:0007669"/>
    <property type="project" value="UniProtKB-KW"/>
</dbReference>
<dbReference type="AlphaFoldDB" id="A0A2G8JJF2"/>
<dbReference type="InterPro" id="IPR036590">
    <property type="entry name" value="SRAP-like"/>
</dbReference>
<accession>A0A2G8JJF2</accession>
<keyword evidence="7" id="KW-0238">DNA-binding</keyword>
<keyword evidence="6" id="KW-0190">Covalent protein-DNA linkage</keyword>
<sequence length="359" mass="40994">MHDHVIVLSVLLISTLDPNQLRQACTYTNRQGQSRQPRWRRHGNDGGGGGHQSTTKQTGNHDNKRKRKYFPSYNIAPQALTPVLVSSQHLKDEDEESNEEQSLMLMKWGLVPSWHKGDPSAIAYKMNNCRSEGMMEKASFKRPFEKGQRCVVLADGYYEWHTDSNKKKQPYFIYFSQQEPVKDLNLPESYEFDYEGANGEIDEKWTGHRLLTMAGIFDKWTPPDGSDPLYSYSVITIEADPSVSWIHHRMPVMLDGEEAVRDWLDFGNVSASKRKEKPNTFMTSWLKTSSKSEVDVAGQPLVDVKVKSEKKTGLTAWLQKANKPETVKRAVESASPEKKIPVKVCKLEKEVKTERSQNS</sequence>
<dbReference type="Gene3D" id="3.90.1680.10">
    <property type="entry name" value="SOS response associated peptidase-like"/>
    <property type="match status" value="1"/>
</dbReference>
<evidence type="ECO:0000256" key="7">
    <source>
        <dbReference type="ARBA" id="ARBA00023125"/>
    </source>
</evidence>
<keyword evidence="13" id="KW-0732">Signal</keyword>
<dbReference type="Pfam" id="PF02586">
    <property type="entry name" value="SRAP"/>
    <property type="match status" value="1"/>
</dbReference>
<dbReference type="GO" id="GO:0106300">
    <property type="term" value="P:protein-DNA covalent cross-linking repair"/>
    <property type="evidence" value="ECO:0007669"/>
    <property type="project" value="InterPro"/>
</dbReference>
<evidence type="ECO:0000256" key="8">
    <source>
        <dbReference type="ARBA" id="ARBA00023239"/>
    </source>
</evidence>
<evidence type="ECO:0000256" key="10">
    <source>
        <dbReference type="ARBA" id="ARBA00030898"/>
    </source>
</evidence>
<evidence type="ECO:0000256" key="11">
    <source>
        <dbReference type="ARBA" id="ARBA00031130"/>
    </source>
</evidence>
<dbReference type="SUPFAM" id="SSF143081">
    <property type="entry name" value="BB1717-like"/>
    <property type="match status" value="1"/>
</dbReference>
<evidence type="ECO:0000256" key="5">
    <source>
        <dbReference type="ARBA" id="ARBA00022801"/>
    </source>
</evidence>
<feature type="chain" id="PRO_5013593884" description="Abasic site processing protein HMCES" evidence="13">
    <location>
        <begin position="19"/>
        <end position="359"/>
    </location>
</feature>
<dbReference type="GO" id="GO:0008233">
    <property type="term" value="F:peptidase activity"/>
    <property type="evidence" value="ECO:0007669"/>
    <property type="project" value="UniProtKB-KW"/>
</dbReference>
<evidence type="ECO:0000313" key="15">
    <source>
        <dbReference type="Proteomes" id="UP000230750"/>
    </source>
</evidence>
<evidence type="ECO:0000256" key="2">
    <source>
        <dbReference type="ARBA" id="ARBA00015888"/>
    </source>
</evidence>
<dbReference type="GO" id="GO:0003697">
    <property type="term" value="F:single-stranded DNA binding"/>
    <property type="evidence" value="ECO:0007669"/>
    <property type="project" value="InterPro"/>
</dbReference>
<gene>
    <name evidence="14" type="ORF">BSL78_27337</name>
</gene>
<keyword evidence="5" id="KW-0378">Hydrolase</keyword>
<feature type="compositionally biased region" description="Polar residues" evidence="12">
    <location>
        <begin position="27"/>
        <end position="36"/>
    </location>
</feature>